<comment type="catalytic activity">
    <reaction evidence="7">
        <text>L-cysteinyl-[prolipoprotein] + a 1,2-diacyl-sn-glycero-3-phospho-(1'-sn-glycerol) = an S-1,2-diacyl-sn-glyceryl-L-cysteinyl-[prolipoprotein] + sn-glycerol 1-phosphate + H(+)</text>
        <dbReference type="Rhea" id="RHEA:56712"/>
        <dbReference type="Rhea" id="RHEA-COMP:14679"/>
        <dbReference type="Rhea" id="RHEA-COMP:14680"/>
        <dbReference type="ChEBI" id="CHEBI:15378"/>
        <dbReference type="ChEBI" id="CHEBI:29950"/>
        <dbReference type="ChEBI" id="CHEBI:57685"/>
        <dbReference type="ChEBI" id="CHEBI:64716"/>
        <dbReference type="ChEBI" id="CHEBI:140658"/>
        <dbReference type="EC" id="2.5.1.145"/>
    </reaction>
</comment>
<dbReference type="PANTHER" id="PTHR30589">
    <property type="entry name" value="PROLIPOPROTEIN DIACYLGLYCERYL TRANSFERASE"/>
    <property type="match status" value="1"/>
</dbReference>
<dbReference type="InterPro" id="IPR001640">
    <property type="entry name" value="Lgt"/>
</dbReference>
<dbReference type="RefSeq" id="WP_058299616.1">
    <property type="nucleotide sequence ID" value="NZ_FMAU01000005.1"/>
</dbReference>
<dbReference type="GO" id="GO:0005886">
    <property type="term" value="C:plasma membrane"/>
    <property type="evidence" value="ECO:0007669"/>
    <property type="project" value="UniProtKB-SubCell"/>
</dbReference>
<evidence type="ECO:0000256" key="2">
    <source>
        <dbReference type="ARBA" id="ARBA00022475"/>
    </source>
</evidence>
<dbReference type="AlphaFoldDB" id="A0A0V8HBL2"/>
<dbReference type="PANTHER" id="PTHR30589:SF0">
    <property type="entry name" value="PHOSPHATIDYLGLYCEROL--PROLIPOPROTEIN DIACYLGLYCERYL TRANSFERASE"/>
    <property type="match status" value="1"/>
</dbReference>
<keyword evidence="8" id="KW-0449">Lipoprotein</keyword>
<dbReference type="GO" id="GO:0042158">
    <property type="term" value="P:lipoprotein biosynthetic process"/>
    <property type="evidence" value="ECO:0007669"/>
    <property type="project" value="UniProtKB-UniRule"/>
</dbReference>
<reference evidence="9" key="1">
    <citation type="submission" date="2016-08" db="EMBL/GenBank/DDBJ databases">
        <authorList>
            <person name="Varghese N."/>
            <person name="Submissions Spin"/>
        </authorList>
    </citation>
    <scope>NUCLEOTIDE SEQUENCE [LARGE SCALE GENOMIC DNA]</scope>
    <source>
        <strain evidence="9">SGD-1123</strain>
    </source>
</reference>
<evidence type="ECO:0000313" key="8">
    <source>
        <dbReference type="EMBL" id="SCC28488.1"/>
    </source>
</evidence>
<evidence type="ECO:0000256" key="1">
    <source>
        <dbReference type="ARBA" id="ARBA00007150"/>
    </source>
</evidence>
<feature type="transmembrane region" description="Helical" evidence="7">
    <location>
        <begin position="209"/>
        <end position="227"/>
    </location>
</feature>
<dbReference type="OrthoDB" id="871140at2"/>
<evidence type="ECO:0000313" key="9">
    <source>
        <dbReference type="Proteomes" id="UP000181997"/>
    </source>
</evidence>
<comment type="subcellular location">
    <subcellularLocation>
        <location evidence="7">Cell membrane</location>
        <topology evidence="7">Multi-pass membrane protein</topology>
    </subcellularLocation>
</comment>
<feature type="transmembrane region" description="Helical" evidence="7">
    <location>
        <begin position="94"/>
        <end position="111"/>
    </location>
</feature>
<feature type="transmembrane region" description="Helical" evidence="7">
    <location>
        <begin position="20"/>
        <end position="39"/>
    </location>
</feature>
<keyword evidence="2 7" id="KW-1003">Cell membrane</keyword>
<accession>A0A0V8HBL2</accession>
<dbReference type="NCBIfam" id="TIGR00544">
    <property type="entry name" value="lgt"/>
    <property type="match status" value="1"/>
</dbReference>
<dbReference type="EC" id="2.5.1.145" evidence="7"/>
<keyword evidence="5 7" id="KW-1133">Transmembrane helix</keyword>
<sequence>MDQTITPIDPIAFQLGPLQVHWYGVIIGLGIALGLYLAISESKRLGLHPDTFVDLLVWAIPIAILSARAYYVAFEWDYYSQNPGDIIKVWNGGIAIHGALIGSVITALVFAKIKGISFWKLTDIAAPSIILGQAIGRWGNFMNQEAHGGEVTRSFLENLHLPQFIIDQMYINGTYYHPTFLYESLWNIAGFILLLILRRKANLRRGELFLSYVIWYSIGRFFVEGMRTDSLMLTEFLRIAQVISLVLIVVAAALIIFRRKSGLACHAYNDKSNEEVNM</sequence>
<comment type="pathway">
    <text evidence="7">Protein modification; lipoprotein biosynthesis (diacylglyceryl transfer).</text>
</comment>
<evidence type="ECO:0000256" key="6">
    <source>
        <dbReference type="ARBA" id="ARBA00023136"/>
    </source>
</evidence>
<organism evidence="8 9">
    <name type="scientific">[Bacillus] enclensis</name>
    <dbReference type="NCBI Taxonomy" id="1402860"/>
    <lineage>
        <taxon>Bacteria</taxon>
        <taxon>Bacillati</taxon>
        <taxon>Bacillota</taxon>
        <taxon>Bacilli</taxon>
        <taxon>Bacillales</taxon>
        <taxon>Bacillaceae</taxon>
        <taxon>Rossellomorea</taxon>
    </lineage>
</organism>
<evidence type="ECO:0000256" key="3">
    <source>
        <dbReference type="ARBA" id="ARBA00022679"/>
    </source>
</evidence>
<feature type="transmembrane region" description="Helical" evidence="7">
    <location>
        <begin position="179"/>
        <end position="197"/>
    </location>
</feature>
<proteinExistence type="inferred from homology"/>
<dbReference type="Proteomes" id="UP000181997">
    <property type="component" value="Unassembled WGS sequence"/>
</dbReference>
<keyword evidence="3 7" id="KW-0808">Transferase</keyword>
<keyword evidence="9" id="KW-1185">Reference proteome</keyword>
<protein>
    <recommendedName>
        <fullName evidence="7">Phosphatidylglycerol--prolipoprotein diacylglyceryl transferase</fullName>
        <ecNumber evidence="7">2.5.1.145</ecNumber>
    </recommendedName>
</protein>
<evidence type="ECO:0000256" key="7">
    <source>
        <dbReference type="HAMAP-Rule" id="MF_01147"/>
    </source>
</evidence>
<feature type="transmembrane region" description="Helical" evidence="7">
    <location>
        <begin position="118"/>
        <end position="136"/>
    </location>
</feature>
<comment type="function">
    <text evidence="7">Catalyzes the transfer of the diacylglyceryl group from phosphatidylglycerol to the sulfhydryl group of the N-terminal cysteine of a prolipoprotein, the first step in the formation of mature lipoproteins.</text>
</comment>
<dbReference type="UniPathway" id="UPA00664"/>
<feature type="binding site" evidence="7">
    <location>
        <position position="137"/>
    </location>
    <ligand>
        <name>a 1,2-diacyl-sn-glycero-3-phospho-(1'-sn-glycerol)</name>
        <dbReference type="ChEBI" id="CHEBI:64716"/>
    </ligand>
</feature>
<evidence type="ECO:0000256" key="5">
    <source>
        <dbReference type="ARBA" id="ARBA00022989"/>
    </source>
</evidence>
<evidence type="ECO:0000256" key="4">
    <source>
        <dbReference type="ARBA" id="ARBA00022692"/>
    </source>
</evidence>
<keyword evidence="6 7" id="KW-0472">Membrane</keyword>
<gene>
    <name evidence="7" type="primary">lgt</name>
    <name evidence="8" type="ORF">GA0061094_3697</name>
</gene>
<dbReference type="EMBL" id="FMAU01000005">
    <property type="protein sequence ID" value="SCC28488.1"/>
    <property type="molecule type" value="Genomic_DNA"/>
</dbReference>
<comment type="similarity">
    <text evidence="1 7">Belongs to the Lgt family.</text>
</comment>
<feature type="transmembrane region" description="Helical" evidence="7">
    <location>
        <begin position="51"/>
        <end position="74"/>
    </location>
</feature>
<keyword evidence="4 7" id="KW-0812">Transmembrane</keyword>
<dbReference type="GO" id="GO:0008961">
    <property type="term" value="F:phosphatidylglycerol-prolipoprotein diacylglyceryl transferase activity"/>
    <property type="evidence" value="ECO:0007669"/>
    <property type="project" value="UniProtKB-UniRule"/>
</dbReference>
<dbReference type="HAMAP" id="MF_01147">
    <property type="entry name" value="Lgt"/>
    <property type="match status" value="1"/>
</dbReference>
<dbReference type="PROSITE" id="PS01311">
    <property type="entry name" value="LGT"/>
    <property type="match status" value="1"/>
</dbReference>
<dbReference type="Pfam" id="PF01790">
    <property type="entry name" value="LGT"/>
    <property type="match status" value="1"/>
</dbReference>
<name>A0A0V8HBL2_9BACI</name>
<feature type="transmembrane region" description="Helical" evidence="7">
    <location>
        <begin position="239"/>
        <end position="257"/>
    </location>
</feature>